<reference evidence="1 2" key="1">
    <citation type="submission" date="2020-08" db="EMBL/GenBank/DDBJ databases">
        <title>Genomic Encyclopedia of Type Strains, Phase IV (KMG-IV): sequencing the most valuable type-strain genomes for metagenomic binning, comparative biology and taxonomic classification.</title>
        <authorList>
            <person name="Goeker M."/>
        </authorList>
    </citation>
    <scope>NUCLEOTIDE SEQUENCE [LARGE SCALE GENOMIC DNA]</scope>
    <source>
        <strain evidence="1 2">DSM 45615</strain>
    </source>
</reference>
<gene>
    <name evidence="1" type="ORF">HNP84_002646</name>
</gene>
<dbReference type="Pfam" id="PF04978">
    <property type="entry name" value="MST"/>
    <property type="match status" value="1"/>
</dbReference>
<dbReference type="AlphaFoldDB" id="A0A840PA99"/>
<dbReference type="InterPro" id="IPR034660">
    <property type="entry name" value="DinB/YfiT-like"/>
</dbReference>
<dbReference type="InterPro" id="IPR007061">
    <property type="entry name" value="MST-like"/>
</dbReference>
<dbReference type="Proteomes" id="UP000578449">
    <property type="component" value="Unassembled WGS sequence"/>
</dbReference>
<proteinExistence type="predicted"/>
<dbReference type="SUPFAM" id="SSF109854">
    <property type="entry name" value="DinB/YfiT-like putative metalloenzymes"/>
    <property type="match status" value="1"/>
</dbReference>
<evidence type="ECO:0000313" key="2">
    <source>
        <dbReference type="Proteomes" id="UP000578449"/>
    </source>
</evidence>
<keyword evidence="2" id="KW-1185">Reference proteome</keyword>
<sequence length="69" mass="7611">MFADYRETIEQANQVIDACPDLALPGPRPRPLGPDPSMRQVLAHMIEETGRQAGHADILREQLDGSTGR</sequence>
<accession>A0A840PA99</accession>
<dbReference type="RefSeq" id="WP_312924629.1">
    <property type="nucleotide sequence ID" value="NZ_BAABIX010000005.1"/>
</dbReference>
<comment type="caution">
    <text evidence="1">The sequence shown here is derived from an EMBL/GenBank/DDBJ whole genome shotgun (WGS) entry which is preliminary data.</text>
</comment>
<dbReference type="Gene3D" id="1.20.120.450">
    <property type="entry name" value="dinb family like domain"/>
    <property type="match status" value="1"/>
</dbReference>
<protein>
    <recommendedName>
        <fullName evidence="3">DUF664 domain-containing protein</fullName>
    </recommendedName>
</protein>
<organism evidence="1 2">
    <name type="scientific">Thermocatellispora tengchongensis</name>
    <dbReference type="NCBI Taxonomy" id="1073253"/>
    <lineage>
        <taxon>Bacteria</taxon>
        <taxon>Bacillati</taxon>
        <taxon>Actinomycetota</taxon>
        <taxon>Actinomycetes</taxon>
        <taxon>Streptosporangiales</taxon>
        <taxon>Streptosporangiaceae</taxon>
        <taxon>Thermocatellispora</taxon>
    </lineage>
</organism>
<evidence type="ECO:0008006" key="3">
    <source>
        <dbReference type="Google" id="ProtNLM"/>
    </source>
</evidence>
<name>A0A840PA99_9ACTN</name>
<dbReference type="EMBL" id="JACHGN010000005">
    <property type="protein sequence ID" value="MBB5132925.1"/>
    <property type="molecule type" value="Genomic_DNA"/>
</dbReference>
<evidence type="ECO:0000313" key="1">
    <source>
        <dbReference type="EMBL" id="MBB5132925.1"/>
    </source>
</evidence>